<dbReference type="HAMAP" id="MF_00090">
    <property type="entry name" value="PIMT"/>
    <property type="match status" value="1"/>
</dbReference>
<dbReference type="PROSITE" id="PS01279">
    <property type="entry name" value="PCMT"/>
    <property type="match status" value="1"/>
</dbReference>
<dbReference type="CDD" id="cd02440">
    <property type="entry name" value="AdoMet_MTases"/>
    <property type="match status" value="1"/>
</dbReference>
<dbReference type="PANTHER" id="PTHR31299:SF0">
    <property type="entry name" value="ESTERASE, PUTATIVE (AFU_ORTHOLOGUE AFUA_1G05850)-RELATED"/>
    <property type="match status" value="1"/>
</dbReference>
<dbReference type="Gene3D" id="3.40.1660.10">
    <property type="entry name" value="EreA-like (biosynthetic domain)"/>
    <property type="match status" value="1"/>
</dbReference>
<evidence type="ECO:0000256" key="4">
    <source>
        <dbReference type="ARBA" id="ARBA00022691"/>
    </source>
</evidence>
<dbReference type="Gene3D" id="3.40.50.150">
    <property type="entry name" value="Vaccinia Virus protein VP39"/>
    <property type="match status" value="1"/>
</dbReference>
<dbReference type="NCBIfam" id="TIGR00080">
    <property type="entry name" value="pimt"/>
    <property type="match status" value="1"/>
</dbReference>
<dbReference type="SUPFAM" id="SSF159501">
    <property type="entry name" value="EreA/ChaN-like"/>
    <property type="match status" value="1"/>
</dbReference>
<feature type="active site" evidence="5">
    <location>
        <position position="65"/>
    </location>
</feature>
<dbReference type="Proteomes" id="UP001058739">
    <property type="component" value="Chromosome 02"/>
</dbReference>
<protein>
    <recommendedName>
        <fullName evidence="5">Protein-L-isoaspartate O-methyltransferase</fullName>
        <ecNumber evidence="5">2.1.1.77</ecNumber>
    </recommendedName>
    <alternativeName>
        <fullName evidence="5">L-isoaspartyl protein carboxyl methyltransferase</fullName>
    </alternativeName>
    <alternativeName>
        <fullName evidence="5">Protein L-isoaspartyl methyltransferase</fullName>
    </alternativeName>
    <alternativeName>
        <fullName evidence="5">Protein-beta-aspartate methyltransferase</fullName>
        <shortName evidence="5">PIMT</shortName>
    </alternativeName>
</protein>
<dbReference type="SUPFAM" id="SSF53335">
    <property type="entry name" value="S-adenosyl-L-methionine-dependent methyltransferases"/>
    <property type="match status" value="1"/>
</dbReference>
<dbReference type="InterPro" id="IPR007815">
    <property type="entry name" value="Emycin_Estase"/>
</dbReference>
<dbReference type="Pfam" id="PF05139">
    <property type="entry name" value="Erythro_esteras"/>
    <property type="match status" value="1"/>
</dbReference>
<keyword evidence="8" id="KW-1185">Reference proteome</keyword>
<evidence type="ECO:0000256" key="5">
    <source>
        <dbReference type="HAMAP-Rule" id="MF_00090"/>
    </source>
</evidence>
<dbReference type="InterPro" id="IPR052036">
    <property type="entry name" value="Hydrolase/PRTase-associated"/>
</dbReference>
<dbReference type="EC" id="2.1.1.77" evidence="5"/>
<keyword evidence="4 5" id="KW-0949">S-adenosyl-L-methionine</keyword>
<comment type="subcellular location">
    <subcellularLocation>
        <location evidence="5">Cytoplasm</location>
    </subcellularLocation>
</comment>
<feature type="domain" description="Ribosomal RNA adenine methylase transferase N-terminal" evidence="6">
    <location>
        <begin position="69"/>
        <end position="193"/>
    </location>
</feature>
<keyword evidence="3 5" id="KW-0808">Transferase</keyword>
<dbReference type="Gene3D" id="3.30.1870.10">
    <property type="entry name" value="EreA-like, domain 2"/>
    <property type="match status" value="1"/>
</dbReference>
<dbReference type="CDD" id="cd14728">
    <property type="entry name" value="Ere-like"/>
    <property type="match status" value="1"/>
</dbReference>
<dbReference type="PANTHER" id="PTHR31299">
    <property type="entry name" value="ESTERASE, PUTATIVE (AFU_ORTHOLOGUE AFUA_1G05850)-RELATED"/>
    <property type="match status" value="1"/>
</dbReference>
<dbReference type="InterPro" id="IPR020598">
    <property type="entry name" value="rRNA_Ade_methylase_Trfase_N"/>
</dbReference>
<gene>
    <name evidence="5" type="primary">pcm</name>
    <name evidence="7" type="ORF">NIK97_16440</name>
</gene>
<dbReference type="GO" id="GO:0004719">
    <property type="term" value="F:protein-L-isoaspartate (D-aspartate) O-methyltransferase activity"/>
    <property type="evidence" value="ECO:0007669"/>
    <property type="project" value="UniProtKB-EC"/>
</dbReference>
<dbReference type="Pfam" id="PF01135">
    <property type="entry name" value="PCMT"/>
    <property type="match status" value="1"/>
</dbReference>
<comment type="function">
    <text evidence="5">Catalyzes the methyl esterification of L-isoaspartyl residues in peptides and proteins that result from spontaneous decomposition of normal L-aspartyl and L-asparaginyl residues. It plays a role in the repair and/or degradation of damaged proteins.</text>
</comment>
<dbReference type="EMBL" id="CP099968">
    <property type="protein sequence ID" value="UWL61498.1"/>
    <property type="molecule type" value="Genomic_DNA"/>
</dbReference>
<dbReference type="InterPro" id="IPR000682">
    <property type="entry name" value="PCMT"/>
</dbReference>
<comment type="catalytic activity">
    <reaction evidence="5">
        <text>[protein]-L-isoaspartate + S-adenosyl-L-methionine = [protein]-L-isoaspartate alpha-methyl ester + S-adenosyl-L-homocysteine</text>
        <dbReference type="Rhea" id="RHEA:12705"/>
        <dbReference type="Rhea" id="RHEA-COMP:12143"/>
        <dbReference type="Rhea" id="RHEA-COMP:12144"/>
        <dbReference type="ChEBI" id="CHEBI:57856"/>
        <dbReference type="ChEBI" id="CHEBI:59789"/>
        <dbReference type="ChEBI" id="CHEBI:90596"/>
        <dbReference type="ChEBI" id="CHEBI:90598"/>
        <dbReference type="EC" id="2.1.1.77"/>
    </reaction>
</comment>
<accession>A0ABY5UDS6</accession>
<evidence type="ECO:0000313" key="7">
    <source>
        <dbReference type="EMBL" id="UWL61498.1"/>
    </source>
</evidence>
<dbReference type="RefSeq" id="WP_121986746.1">
    <property type="nucleotide sequence ID" value="NZ_CP099968.1"/>
</dbReference>
<dbReference type="NCBIfam" id="NF001453">
    <property type="entry name" value="PRK00312.1"/>
    <property type="match status" value="1"/>
</dbReference>
<dbReference type="GO" id="GO:0032259">
    <property type="term" value="P:methylation"/>
    <property type="evidence" value="ECO:0007669"/>
    <property type="project" value="UniProtKB-KW"/>
</dbReference>
<proteinExistence type="inferred from homology"/>
<keyword evidence="5" id="KW-0963">Cytoplasm</keyword>
<name>A0ABY5UDS6_9HYPH</name>
<keyword evidence="2 5" id="KW-0489">Methyltransferase</keyword>
<organism evidence="7 8">
    <name type="scientific">Brucella pseudintermedia</name>
    <dbReference type="NCBI Taxonomy" id="370111"/>
    <lineage>
        <taxon>Bacteria</taxon>
        <taxon>Pseudomonadati</taxon>
        <taxon>Pseudomonadota</taxon>
        <taxon>Alphaproteobacteria</taxon>
        <taxon>Hyphomicrobiales</taxon>
        <taxon>Brucellaceae</taxon>
        <taxon>Brucella/Ochrobactrum group</taxon>
        <taxon>Brucella</taxon>
    </lineage>
</organism>
<evidence type="ECO:0000256" key="2">
    <source>
        <dbReference type="ARBA" id="ARBA00022603"/>
    </source>
</evidence>
<evidence type="ECO:0000256" key="3">
    <source>
        <dbReference type="ARBA" id="ARBA00022679"/>
    </source>
</evidence>
<sequence>MLDAADFTRARRHMVETQVQQRGITDRNVLHAMLEVPREEFVDEGYEDFAYDDTPLPIGRGQTISQPYMVAFMLEAANVQSTDRALEVGAGSGYATAVLSRIAAEVVAIERHEELACAARRRLDKLGYANVELLVADGARGWEAGSPYDVIVVSAAGLRVPEALKDQLAIGGRLIIPVGEEADQILLKITRHSATGFSREELDRVRFVPLIEGSEGPDSNDRASLVRLISQAAERLPENCDAFGELFARYADCRFVLLGESTHGTAEFYKARAAITRYLIQEHGFNVVAVEADWPDAASVDRYIRRKPQRPDRPVFQRFPRWMWRNAEFRALVEWLREYNTNVAINDNIRFFGLDIYNLSGSIAAVLDYLDSVDTTAAGIARERYSCLMPWQHEPSFYARAVSNRQYRSCEQAVIAQCRDLLAKELSVGVEHDGEEYFAAVQNSRLVVTAEQYYRTMYYGGRESWNLRDRSMFETLVHICERRGPETKAVIWAHNSHIGDARHTDMGLARNEINLGQLCRERFGNEVALIGLGTNSGTVAAAADWDGAMAAMALRPAMDESFEALCRQTGIARFLLDFRNNPSISGALSAPRPQRFVGVIYRPASERLSHYLNASPAKQFDGFLWFSDTSAVRPLDPEPDLPRDEDTYPFGL</sequence>
<evidence type="ECO:0000313" key="8">
    <source>
        <dbReference type="Proteomes" id="UP001058739"/>
    </source>
</evidence>
<evidence type="ECO:0000259" key="6">
    <source>
        <dbReference type="SMART" id="SM00650"/>
    </source>
</evidence>
<dbReference type="SMART" id="SM00650">
    <property type="entry name" value="rADc"/>
    <property type="match status" value="1"/>
</dbReference>
<evidence type="ECO:0000256" key="1">
    <source>
        <dbReference type="ARBA" id="ARBA00005369"/>
    </source>
</evidence>
<comment type="similarity">
    <text evidence="1 5">Belongs to the methyltransferase superfamily. L-isoaspartyl/D-aspartyl protein methyltransferase family.</text>
</comment>
<dbReference type="InterPro" id="IPR029063">
    <property type="entry name" value="SAM-dependent_MTases_sf"/>
</dbReference>
<reference evidence="7" key="1">
    <citation type="submission" date="2022-06" db="EMBL/GenBank/DDBJ databases">
        <title>Complete Genome Sequence of Deoxynivalenol-bioadsorption Ochrobactrum pseudintermedium ASAG-D25.</title>
        <authorList>
            <person name="Wang N."/>
        </authorList>
    </citation>
    <scope>NUCLEOTIDE SEQUENCE</scope>
    <source>
        <strain evidence="7">ASAG-D25</strain>
    </source>
</reference>